<name>A0A5E4C435_MARMO</name>
<feature type="non-terminal residue" evidence="1">
    <location>
        <position position="1"/>
    </location>
</feature>
<sequence>SRRGPAFSCVVGLEVATAARLAGGIWTDTAFGGLVALSGKRGEGKRAELCGRRAVFHV</sequence>
<dbReference type="Proteomes" id="UP000335636">
    <property type="component" value="Unassembled WGS sequence"/>
</dbReference>
<dbReference type="EMBL" id="CABDUW010000823">
    <property type="protein sequence ID" value="VTJ75791.1"/>
    <property type="molecule type" value="Genomic_DNA"/>
</dbReference>
<keyword evidence="2" id="KW-1185">Reference proteome</keyword>
<comment type="caution">
    <text evidence="1">The sequence shown here is derived from an EMBL/GenBank/DDBJ whole genome shotgun (WGS) entry which is preliminary data.</text>
</comment>
<evidence type="ECO:0000313" key="2">
    <source>
        <dbReference type="Proteomes" id="UP000335636"/>
    </source>
</evidence>
<gene>
    <name evidence="1" type="ORF">MONAX_5E044034</name>
</gene>
<proteinExistence type="predicted"/>
<dbReference type="AlphaFoldDB" id="A0A5E4C435"/>
<accession>A0A5E4C435</accession>
<organism evidence="1 2">
    <name type="scientific">Marmota monax</name>
    <name type="common">Woodchuck</name>
    <dbReference type="NCBI Taxonomy" id="9995"/>
    <lineage>
        <taxon>Eukaryota</taxon>
        <taxon>Metazoa</taxon>
        <taxon>Chordata</taxon>
        <taxon>Craniata</taxon>
        <taxon>Vertebrata</taxon>
        <taxon>Euteleostomi</taxon>
        <taxon>Mammalia</taxon>
        <taxon>Eutheria</taxon>
        <taxon>Euarchontoglires</taxon>
        <taxon>Glires</taxon>
        <taxon>Rodentia</taxon>
        <taxon>Sciuromorpha</taxon>
        <taxon>Sciuridae</taxon>
        <taxon>Xerinae</taxon>
        <taxon>Marmotini</taxon>
        <taxon>Marmota</taxon>
    </lineage>
</organism>
<reference evidence="1" key="1">
    <citation type="submission" date="2019-04" db="EMBL/GenBank/DDBJ databases">
        <authorList>
            <person name="Alioto T."/>
            <person name="Alioto T."/>
        </authorList>
    </citation>
    <scope>NUCLEOTIDE SEQUENCE [LARGE SCALE GENOMIC DNA]</scope>
</reference>
<evidence type="ECO:0000313" key="1">
    <source>
        <dbReference type="EMBL" id="VTJ75791.1"/>
    </source>
</evidence>
<protein>
    <submittedName>
        <fullName evidence="1">Uncharacterized protein</fullName>
    </submittedName>
</protein>